<proteinExistence type="predicted"/>
<organism evidence="1 2">
    <name type="scientific">Streptomyces graminearus</name>
    <dbReference type="NCBI Taxonomy" id="284030"/>
    <lineage>
        <taxon>Bacteria</taxon>
        <taxon>Bacillati</taxon>
        <taxon>Actinomycetota</taxon>
        <taxon>Actinomycetes</taxon>
        <taxon>Kitasatosporales</taxon>
        <taxon>Streptomycetaceae</taxon>
        <taxon>Streptomyces</taxon>
    </lineage>
</organism>
<evidence type="ECO:0000313" key="1">
    <source>
        <dbReference type="EMBL" id="GAA2464992.1"/>
    </source>
</evidence>
<gene>
    <name evidence="1" type="ORF">GCM10010422_01930</name>
</gene>
<keyword evidence="2" id="KW-1185">Reference proteome</keyword>
<dbReference type="Proteomes" id="UP001501721">
    <property type="component" value="Unassembled WGS sequence"/>
</dbReference>
<sequence>MKVIFTKKTASRPFGFLTSTVAYGSAMLAHRTSAAVPFLRGRGVVEGDAVGVDVWVAVGVGRGRDAPFPGDPDELSWS</sequence>
<comment type="caution">
    <text evidence="1">The sequence shown here is derived from an EMBL/GenBank/DDBJ whole genome shotgun (WGS) entry which is preliminary data.</text>
</comment>
<reference evidence="2" key="1">
    <citation type="journal article" date="2019" name="Int. J. Syst. Evol. Microbiol.">
        <title>The Global Catalogue of Microorganisms (GCM) 10K type strain sequencing project: providing services to taxonomists for standard genome sequencing and annotation.</title>
        <authorList>
            <consortium name="The Broad Institute Genomics Platform"/>
            <consortium name="The Broad Institute Genome Sequencing Center for Infectious Disease"/>
            <person name="Wu L."/>
            <person name="Ma J."/>
        </authorList>
    </citation>
    <scope>NUCLEOTIDE SEQUENCE [LARGE SCALE GENOMIC DNA]</scope>
    <source>
        <strain evidence="2">JCM 6923</strain>
    </source>
</reference>
<dbReference type="EMBL" id="BAAATL010000001">
    <property type="protein sequence ID" value="GAA2464992.1"/>
    <property type="molecule type" value="Genomic_DNA"/>
</dbReference>
<name>A0ABP5XQH7_9ACTN</name>
<accession>A0ABP5XQH7</accession>
<protein>
    <submittedName>
        <fullName evidence="1">Uncharacterized protein</fullName>
    </submittedName>
</protein>
<evidence type="ECO:0000313" key="2">
    <source>
        <dbReference type="Proteomes" id="UP001501721"/>
    </source>
</evidence>